<proteinExistence type="predicted"/>
<dbReference type="Pfam" id="PF20231">
    <property type="entry name" value="DUF6589"/>
    <property type="match status" value="1"/>
</dbReference>
<keyword evidence="4" id="KW-1185">Reference proteome</keyword>
<name>A0A166GBR6_9AGAM</name>
<gene>
    <name evidence="3" type="ORF">FIBSPDRAFT_911903</name>
</gene>
<dbReference type="Proteomes" id="UP000076532">
    <property type="component" value="Unassembled WGS sequence"/>
</dbReference>
<protein>
    <recommendedName>
        <fullName evidence="2">DUF6589 domain-containing protein</fullName>
    </recommendedName>
</protein>
<dbReference type="InterPro" id="IPR046496">
    <property type="entry name" value="DUF6589"/>
</dbReference>
<organism evidence="3 4">
    <name type="scientific">Athelia psychrophila</name>
    <dbReference type="NCBI Taxonomy" id="1759441"/>
    <lineage>
        <taxon>Eukaryota</taxon>
        <taxon>Fungi</taxon>
        <taxon>Dikarya</taxon>
        <taxon>Basidiomycota</taxon>
        <taxon>Agaricomycotina</taxon>
        <taxon>Agaricomycetes</taxon>
        <taxon>Agaricomycetidae</taxon>
        <taxon>Atheliales</taxon>
        <taxon>Atheliaceae</taxon>
        <taxon>Athelia</taxon>
    </lineage>
</organism>
<evidence type="ECO:0000313" key="3">
    <source>
        <dbReference type="EMBL" id="KZP17675.1"/>
    </source>
</evidence>
<sequence>MSPRTPVRALFTFPTESPGPITTGISEHIQARASSLPPMSTCSSPVTGTRRERALKSRAKGLKKRAVTVAKQEAAEEETEQQWTAQAAIAKSKALGEVLTLLTTKGLSWGDLMTHVFNPRFMQGAHQWEGFMKSEGSVTRILKHWVSPQYSVTTRNEVRQWAEDVVAKTISKDEKAVNNDGFLCSHKQDLSSKTILDFSMSTLHEKLTRMAQVLSGGISDAHWAKKATIVISAAVSLLGEYSKQNIFTRQIMGLYLHASGAQCQVISVMSHLGISESYSSVTQKPRKAMVKDIEDKGEELPAVSQTPNFDLPVLNSETAEKKTKKKRAQKIQPWDAGTLHVLSNSMCQVSRSVAATGLFASVYDNINMVFRVSEQIMGRTDSQENGTCATIWPLHKANLADMKITDFEKCFDEARYVLLTREETTRLNQQLLFCVLRIIIKHGGEKFAQFQATLDKLQPEMAEKIDLHKTPLHPLPGMNIDESLIIGNAEVVEAILRELEVLDEHGELNFNMIKIFAGDQLSIARLWGLWMPGLFHAKIADMHGFFVTHWGKLNASTRNPICLTFHNTCLHRTPILLSSLPPLQAMHDLVFVSLYACVLHCLLLVSGKPTLDDYAGSIATFEELQAHTSTIISQFADPQVTAEQRWQRRQGGQEWDMVFENAILFLRDALLSREFSDAVKCGDSGQVVLVLKYAYEMLHFIHNLTNVWPEPIRKLVLNNWLLNPTGRPNSWVEVDLMQEHMNFWIKVISWEWLEMIAPCVEVLRHLAKTMNGILGTDLGTRQEPADLSQDIPELMQSLDDHNVYQCQNMRALDEDDLPVPDIVTGGLQSLTDSSSNPLDKFNRVFTNLQSPTCSHPSLHARPLSRTADLHWDVMMATPVAPLSNESSSDDGEYPSSSESSAAASTSSESESDSTGSSDKDEPHTVYGHAFAQAVEEMDEPTLTCDRFEDVALDMDSDSQYNDSGSEPEGDDDGY</sequence>
<evidence type="ECO:0000256" key="1">
    <source>
        <dbReference type="SAM" id="MobiDB-lite"/>
    </source>
</evidence>
<dbReference type="OrthoDB" id="2496395at2759"/>
<dbReference type="AlphaFoldDB" id="A0A166GBR6"/>
<feature type="domain" description="DUF6589" evidence="2">
    <location>
        <begin position="415"/>
        <end position="778"/>
    </location>
</feature>
<feature type="compositionally biased region" description="Acidic residues" evidence="1">
    <location>
        <begin position="965"/>
        <end position="974"/>
    </location>
</feature>
<accession>A0A166GBR6</accession>
<dbReference type="EMBL" id="KV417580">
    <property type="protein sequence ID" value="KZP17675.1"/>
    <property type="molecule type" value="Genomic_DNA"/>
</dbReference>
<feature type="region of interest" description="Disordered" evidence="1">
    <location>
        <begin position="880"/>
        <end position="974"/>
    </location>
</feature>
<evidence type="ECO:0000313" key="4">
    <source>
        <dbReference type="Proteomes" id="UP000076532"/>
    </source>
</evidence>
<evidence type="ECO:0000259" key="2">
    <source>
        <dbReference type="Pfam" id="PF20231"/>
    </source>
</evidence>
<feature type="compositionally biased region" description="Low complexity" evidence="1">
    <location>
        <begin position="893"/>
        <end position="916"/>
    </location>
</feature>
<reference evidence="3 4" key="1">
    <citation type="journal article" date="2016" name="Mol. Biol. Evol.">
        <title>Comparative Genomics of Early-Diverging Mushroom-Forming Fungi Provides Insights into the Origins of Lignocellulose Decay Capabilities.</title>
        <authorList>
            <person name="Nagy L.G."/>
            <person name="Riley R."/>
            <person name="Tritt A."/>
            <person name="Adam C."/>
            <person name="Daum C."/>
            <person name="Floudas D."/>
            <person name="Sun H."/>
            <person name="Yadav J.S."/>
            <person name="Pangilinan J."/>
            <person name="Larsson K.H."/>
            <person name="Matsuura K."/>
            <person name="Barry K."/>
            <person name="Labutti K."/>
            <person name="Kuo R."/>
            <person name="Ohm R.A."/>
            <person name="Bhattacharya S.S."/>
            <person name="Shirouzu T."/>
            <person name="Yoshinaga Y."/>
            <person name="Martin F.M."/>
            <person name="Grigoriev I.V."/>
            <person name="Hibbett D.S."/>
        </authorList>
    </citation>
    <scope>NUCLEOTIDE SEQUENCE [LARGE SCALE GENOMIC DNA]</scope>
    <source>
        <strain evidence="3 4">CBS 109695</strain>
    </source>
</reference>
<dbReference type="STRING" id="436010.A0A166GBR6"/>